<dbReference type="InterPro" id="IPR050177">
    <property type="entry name" value="Lipid_A_modif_metabolic_enz"/>
</dbReference>
<dbReference type="Pfam" id="PF01370">
    <property type="entry name" value="Epimerase"/>
    <property type="match status" value="1"/>
</dbReference>
<dbReference type="Gene3D" id="3.40.50.720">
    <property type="entry name" value="NAD(P)-binding Rossmann-like Domain"/>
    <property type="match status" value="1"/>
</dbReference>
<evidence type="ECO:0000259" key="1">
    <source>
        <dbReference type="Pfam" id="PF01370"/>
    </source>
</evidence>
<dbReference type="SUPFAM" id="SSF51735">
    <property type="entry name" value="NAD(P)-binding Rossmann-fold domains"/>
    <property type="match status" value="1"/>
</dbReference>
<dbReference type="Proteomes" id="UP000197003">
    <property type="component" value="Chromosome"/>
</dbReference>
<sequence>MFKVLLTGASGFVGSNFLQRHGEDFTITTVSLKSSSPESLNLRGYDCILHCAALVHQMQGAPEDQYFAVNYELTKKLANTAKRAGVPHFVFVSTAHVFGDSGDLYDHARRLDEKSPCHPHDPYGRSKLAAEQYLQSLSDETFKVSIVRPPMVYGKGAKGNILSLIKLVKTVPFMPLGYKENARSIVYVGNLCYQLSLIIQKRAGGIFLPQDREPISIGTLVESIALALKVKRIIFKPPQMLLKALFALTPKVSLRLFGTLAMNSTESDRAIEYKAPMTTLEALQEMIRN</sequence>
<name>A0A1Z3N917_BDEBC</name>
<dbReference type="InterPro" id="IPR001509">
    <property type="entry name" value="Epimerase_deHydtase"/>
</dbReference>
<gene>
    <name evidence="2" type="ORF">B9G79_10505</name>
</gene>
<feature type="domain" description="NAD-dependent epimerase/dehydratase" evidence="1">
    <location>
        <begin position="4"/>
        <end position="202"/>
    </location>
</feature>
<protein>
    <recommendedName>
        <fullName evidence="1">NAD-dependent epimerase/dehydratase domain-containing protein</fullName>
    </recommendedName>
</protein>
<dbReference type="PANTHER" id="PTHR43245:SF58">
    <property type="entry name" value="BLL5923 PROTEIN"/>
    <property type="match status" value="1"/>
</dbReference>
<evidence type="ECO:0000313" key="3">
    <source>
        <dbReference type="Proteomes" id="UP000197003"/>
    </source>
</evidence>
<evidence type="ECO:0000313" key="2">
    <source>
        <dbReference type="EMBL" id="ASD63968.1"/>
    </source>
</evidence>
<dbReference type="PANTHER" id="PTHR43245">
    <property type="entry name" value="BIFUNCTIONAL POLYMYXIN RESISTANCE PROTEIN ARNA"/>
    <property type="match status" value="1"/>
</dbReference>
<reference evidence="2 3" key="1">
    <citation type="submission" date="2017-04" db="EMBL/GenBank/DDBJ databases">
        <title>Whole genome sequence of Bdellovibrio bacteriovorus strain SSB218315.</title>
        <authorList>
            <person name="Oyedara O."/>
            <person name="Rodriguez-Perez M.A."/>
        </authorList>
    </citation>
    <scope>NUCLEOTIDE SEQUENCE [LARGE SCALE GENOMIC DNA]</scope>
    <source>
        <strain evidence="2 3">SSB218315</strain>
    </source>
</reference>
<dbReference type="InterPro" id="IPR036291">
    <property type="entry name" value="NAD(P)-bd_dom_sf"/>
</dbReference>
<dbReference type="OrthoDB" id="9801056at2"/>
<organism evidence="2 3">
    <name type="scientific">Bdellovibrio bacteriovorus</name>
    <dbReference type="NCBI Taxonomy" id="959"/>
    <lineage>
        <taxon>Bacteria</taxon>
        <taxon>Pseudomonadati</taxon>
        <taxon>Bdellovibrionota</taxon>
        <taxon>Bdellovibrionia</taxon>
        <taxon>Bdellovibrionales</taxon>
        <taxon>Pseudobdellovibrionaceae</taxon>
        <taxon>Bdellovibrio</taxon>
    </lineage>
</organism>
<dbReference type="EMBL" id="CP020946">
    <property type="protein sequence ID" value="ASD63968.1"/>
    <property type="molecule type" value="Genomic_DNA"/>
</dbReference>
<dbReference type="AlphaFoldDB" id="A0A1Z3N917"/>
<proteinExistence type="predicted"/>
<accession>A0A1Z3N917</accession>
<dbReference type="RefSeq" id="WP_088565468.1">
    <property type="nucleotide sequence ID" value="NZ_CP020946.1"/>
</dbReference>